<keyword evidence="5" id="KW-1133">Transmembrane helix</keyword>
<dbReference type="PANTHER" id="PTHR34584">
    <property type="entry name" value="NA(+)/H(+) ANTIPORTER SUBUNIT E1"/>
    <property type="match status" value="1"/>
</dbReference>
<dbReference type="Proteomes" id="UP000184139">
    <property type="component" value="Unassembled WGS sequence"/>
</dbReference>
<keyword evidence="8" id="KW-1185">Reference proteome</keyword>
<dbReference type="GO" id="GO:0005886">
    <property type="term" value="C:plasma membrane"/>
    <property type="evidence" value="ECO:0007669"/>
    <property type="project" value="UniProtKB-SubCell"/>
</dbReference>
<dbReference type="STRING" id="1121409.SAMN02745124_00409"/>
<accession>A0A1M5SL67</accession>
<reference evidence="7 8" key="1">
    <citation type="submission" date="2016-11" db="EMBL/GenBank/DDBJ databases">
        <authorList>
            <person name="Jaros S."/>
            <person name="Januszkiewicz K."/>
            <person name="Wedrychowicz H."/>
        </authorList>
    </citation>
    <scope>NUCLEOTIDE SEQUENCE [LARGE SCALE GENOMIC DNA]</scope>
    <source>
        <strain evidence="7 8">DSM 9705</strain>
    </source>
</reference>
<dbReference type="OrthoDB" id="1492952at2"/>
<dbReference type="InterPro" id="IPR002758">
    <property type="entry name" value="Cation_antiport_E"/>
</dbReference>
<comment type="similarity">
    <text evidence="2">Belongs to the CPA3 antiporters (TC 2.A.63) subunit E family.</text>
</comment>
<dbReference type="PANTHER" id="PTHR34584:SF1">
    <property type="entry name" value="NA(+)_H(+) ANTIPORTER SUBUNIT E1"/>
    <property type="match status" value="1"/>
</dbReference>
<dbReference type="Pfam" id="PF01899">
    <property type="entry name" value="MNHE"/>
    <property type="match status" value="1"/>
</dbReference>
<organism evidence="7 8">
    <name type="scientific">Desulfofustis glycolicus DSM 9705</name>
    <dbReference type="NCBI Taxonomy" id="1121409"/>
    <lineage>
        <taxon>Bacteria</taxon>
        <taxon>Pseudomonadati</taxon>
        <taxon>Thermodesulfobacteriota</taxon>
        <taxon>Desulfobulbia</taxon>
        <taxon>Desulfobulbales</taxon>
        <taxon>Desulfocapsaceae</taxon>
        <taxon>Desulfofustis</taxon>
    </lineage>
</organism>
<keyword evidence="3" id="KW-1003">Cell membrane</keyword>
<evidence type="ECO:0000256" key="1">
    <source>
        <dbReference type="ARBA" id="ARBA00004651"/>
    </source>
</evidence>
<keyword evidence="4" id="KW-0812">Transmembrane</keyword>
<evidence type="ECO:0000256" key="5">
    <source>
        <dbReference type="ARBA" id="ARBA00022989"/>
    </source>
</evidence>
<evidence type="ECO:0000256" key="2">
    <source>
        <dbReference type="ARBA" id="ARBA00006228"/>
    </source>
</evidence>
<evidence type="ECO:0000313" key="7">
    <source>
        <dbReference type="EMBL" id="SHH39160.1"/>
    </source>
</evidence>
<gene>
    <name evidence="7" type="ORF">SAMN02745124_00409</name>
</gene>
<evidence type="ECO:0000256" key="6">
    <source>
        <dbReference type="ARBA" id="ARBA00023136"/>
    </source>
</evidence>
<proteinExistence type="inferred from homology"/>
<dbReference type="GO" id="GO:0008324">
    <property type="term" value="F:monoatomic cation transmembrane transporter activity"/>
    <property type="evidence" value="ECO:0007669"/>
    <property type="project" value="InterPro"/>
</dbReference>
<evidence type="ECO:0000256" key="4">
    <source>
        <dbReference type="ARBA" id="ARBA00022692"/>
    </source>
</evidence>
<keyword evidence="6" id="KW-0472">Membrane</keyword>
<dbReference type="EMBL" id="FQXS01000001">
    <property type="protein sequence ID" value="SHH39160.1"/>
    <property type="molecule type" value="Genomic_DNA"/>
</dbReference>
<sequence>MFASLWYLLGRRLVGFSLLWWLLTNGSIDSWPAGLIMVPLAVLLSLTLRPPVPWRISLPAALAFIPFFLQQSIRGGIDVAGRAFSTPLPLDPALLEHPLSLPRGTARIFLLNTISLLPGTLSADLVEDRLVVHCLDTDALAADDLRRLEDRVAALFMLPIHRRRQ</sequence>
<name>A0A1M5SL67_9BACT</name>
<dbReference type="RefSeq" id="WP_073373139.1">
    <property type="nucleotide sequence ID" value="NZ_FQXS01000001.1"/>
</dbReference>
<evidence type="ECO:0000256" key="3">
    <source>
        <dbReference type="ARBA" id="ARBA00022475"/>
    </source>
</evidence>
<protein>
    <submittedName>
        <fullName evidence="7">Multicomponent Na+:H+ antiporter subunit E</fullName>
    </submittedName>
</protein>
<comment type="subcellular location">
    <subcellularLocation>
        <location evidence="1">Cell membrane</location>
        <topology evidence="1">Multi-pass membrane protein</topology>
    </subcellularLocation>
</comment>
<evidence type="ECO:0000313" key="8">
    <source>
        <dbReference type="Proteomes" id="UP000184139"/>
    </source>
</evidence>
<dbReference type="AlphaFoldDB" id="A0A1M5SL67"/>